<dbReference type="Proteomes" id="UP000029481">
    <property type="component" value="Chromosome"/>
</dbReference>
<comment type="similarity">
    <text evidence="1">Belongs to the FliN/MopA/SpaO family.</text>
</comment>
<evidence type="ECO:0000259" key="2">
    <source>
        <dbReference type="Pfam" id="PF01052"/>
    </source>
</evidence>
<dbReference type="GO" id="GO:0006935">
    <property type="term" value="P:chemotaxis"/>
    <property type="evidence" value="ECO:0007669"/>
    <property type="project" value="InterPro"/>
</dbReference>
<accession>A0A089PYR0</accession>
<dbReference type="GO" id="GO:0009425">
    <property type="term" value="C:bacterial-type flagellum basal body"/>
    <property type="evidence" value="ECO:0007669"/>
    <property type="project" value="InterPro"/>
</dbReference>
<evidence type="ECO:0000313" key="4">
    <source>
        <dbReference type="Proteomes" id="UP000029481"/>
    </source>
</evidence>
<protein>
    <submittedName>
        <fullName evidence="3">Protein HrcQ</fullName>
    </submittedName>
</protein>
<dbReference type="KEGG" id="cnt:JT31_05670"/>
<proteinExistence type="inferred from homology"/>
<reference evidence="3 4" key="1">
    <citation type="submission" date="2014-09" db="EMBL/GenBank/DDBJ databases">
        <title>Cedecea neteri SSMD04 Genome Sequencing.</title>
        <authorList>
            <person name="Tan J.-Y."/>
        </authorList>
    </citation>
    <scope>NUCLEOTIDE SEQUENCE [LARGE SCALE GENOMIC DNA]</scope>
    <source>
        <strain evidence="3 4">SSMD04</strain>
    </source>
</reference>
<feature type="domain" description="Flagellar motor switch protein FliN-like C-terminal" evidence="2">
    <location>
        <begin position="272"/>
        <end position="340"/>
    </location>
</feature>
<dbReference type="Pfam" id="PF01052">
    <property type="entry name" value="FliMN_C"/>
    <property type="match status" value="1"/>
</dbReference>
<dbReference type="InterPro" id="IPR001172">
    <property type="entry name" value="FliN_T3SS_HrcQb"/>
</dbReference>
<dbReference type="Gene3D" id="2.30.330.10">
    <property type="entry name" value="SpoA-like"/>
    <property type="match status" value="1"/>
</dbReference>
<organism evidence="3 4">
    <name type="scientific">Cedecea neteri</name>
    <dbReference type="NCBI Taxonomy" id="158822"/>
    <lineage>
        <taxon>Bacteria</taxon>
        <taxon>Pseudomonadati</taxon>
        <taxon>Pseudomonadota</taxon>
        <taxon>Gammaproteobacteria</taxon>
        <taxon>Enterobacterales</taxon>
        <taxon>Enterobacteriaceae</taxon>
        <taxon>Cedecea</taxon>
    </lineage>
</organism>
<dbReference type="RefSeq" id="WP_038474307.1">
    <property type="nucleotide sequence ID" value="NZ_CP009451.1"/>
</dbReference>
<keyword evidence="4" id="KW-1185">Reference proteome</keyword>
<dbReference type="PRINTS" id="PR00956">
    <property type="entry name" value="FLGMOTORFLIN"/>
</dbReference>
<dbReference type="AlphaFoldDB" id="A0A089PYR0"/>
<gene>
    <name evidence="3" type="ORF">JT31_05670</name>
</gene>
<dbReference type="SUPFAM" id="SSF101801">
    <property type="entry name" value="Surface presentation of antigens (SPOA)"/>
    <property type="match status" value="1"/>
</dbReference>
<dbReference type="InterPro" id="IPR001543">
    <property type="entry name" value="FliN-like_C"/>
</dbReference>
<dbReference type="OrthoDB" id="6516509at2"/>
<name>A0A089PYR0_9ENTR</name>
<dbReference type="GO" id="GO:0071973">
    <property type="term" value="P:bacterial-type flagellum-dependent cell motility"/>
    <property type="evidence" value="ECO:0007669"/>
    <property type="project" value="InterPro"/>
</dbReference>
<evidence type="ECO:0000256" key="1">
    <source>
        <dbReference type="ARBA" id="ARBA00009226"/>
    </source>
</evidence>
<dbReference type="GO" id="GO:0003774">
    <property type="term" value="F:cytoskeletal motor activity"/>
    <property type="evidence" value="ECO:0007669"/>
    <property type="project" value="InterPro"/>
</dbReference>
<evidence type="ECO:0000313" key="3">
    <source>
        <dbReference type="EMBL" id="AIR04121.1"/>
    </source>
</evidence>
<dbReference type="EMBL" id="CP009451">
    <property type="protein sequence ID" value="AIR04121.1"/>
    <property type="molecule type" value="Genomic_DNA"/>
</dbReference>
<dbReference type="InterPro" id="IPR036429">
    <property type="entry name" value="SpoA-like_sf"/>
</dbReference>
<sequence length="350" mass="38632">MKRLTLAAQSPDEARLRRWIGSGWRLPFSLEGVPGELRLLPSSKAEQTAAQAETFHCAAGALIFSDPLPVLRLMADCPALPGVSTEDNTWYWRYFSQQLSPQLAGLFEFMQPADAQEKPDITLRLEVSLGEESAGTRLSLSWATLHQFTQFAGWQRRSVPLNPQLPLQLPLTVGKLQLSTGFARSLAVGDLLLPTEVFFSPEGLGVMPLARRQFQVQLELASETTHRDLLHITYSEELTMTYPNVPLEYHEQQDGEEVVPSGEWQTTRGSFDDLSLDLTIRCGNLQLTLGELQQLDAGSTVLVQHVTPGEALLCHGNSLLAKGELVDVNGTLGFQVTRMLRQAGSSLEPV</sequence>